<comment type="caution">
    <text evidence="2">The sequence shown here is derived from an EMBL/GenBank/DDBJ whole genome shotgun (WGS) entry which is preliminary data.</text>
</comment>
<dbReference type="EMBL" id="JBEPLU010000005">
    <property type="protein sequence ID" value="MET3528705.1"/>
    <property type="molecule type" value="Genomic_DNA"/>
</dbReference>
<evidence type="ECO:0000256" key="1">
    <source>
        <dbReference type="SAM" id="SignalP"/>
    </source>
</evidence>
<protein>
    <recommendedName>
        <fullName evidence="4">DUF2271 domain-containing protein</fullName>
    </recommendedName>
</protein>
<dbReference type="Pfam" id="PF10029">
    <property type="entry name" value="DUF2271"/>
    <property type="match status" value="1"/>
</dbReference>
<dbReference type="Proteomes" id="UP001549110">
    <property type="component" value="Unassembled WGS sequence"/>
</dbReference>
<accession>A0ABV2ENR1</accession>
<reference evidence="2 3" key="1">
    <citation type="submission" date="2024-06" db="EMBL/GenBank/DDBJ databases">
        <title>Genomic Encyclopedia of Type Strains, Phase IV (KMG-IV): sequencing the most valuable type-strain genomes for metagenomic binning, comparative biology and taxonomic classification.</title>
        <authorList>
            <person name="Goeker M."/>
        </authorList>
    </citation>
    <scope>NUCLEOTIDE SEQUENCE [LARGE SCALE GENOMIC DNA]</scope>
    <source>
        <strain evidence="2 3">DSM 17809</strain>
    </source>
</reference>
<keyword evidence="3" id="KW-1185">Reference proteome</keyword>
<keyword evidence="1" id="KW-0732">Signal</keyword>
<feature type="signal peptide" evidence="1">
    <location>
        <begin position="1"/>
        <end position="24"/>
    </location>
</feature>
<proteinExistence type="predicted"/>
<dbReference type="InterPro" id="IPR014469">
    <property type="entry name" value="DUF2271"/>
</dbReference>
<evidence type="ECO:0000313" key="3">
    <source>
        <dbReference type="Proteomes" id="UP001549110"/>
    </source>
</evidence>
<evidence type="ECO:0008006" key="4">
    <source>
        <dbReference type="Google" id="ProtNLM"/>
    </source>
</evidence>
<dbReference type="RefSeq" id="WP_354298564.1">
    <property type="nucleotide sequence ID" value="NZ_JBEPLU010000005.1"/>
</dbReference>
<organism evidence="2 3">
    <name type="scientific">Phenylobacterium koreense</name>
    <dbReference type="NCBI Taxonomy" id="266125"/>
    <lineage>
        <taxon>Bacteria</taxon>
        <taxon>Pseudomonadati</taxon>
        <taxon>Pseudomonadota</taxon>
        <taxon>Alphaproteobacteria</taxon>
        <taxon>Caulobacterales</taxon>
        <taxon>Caulobacteraceae</taxon>
        <taxon>Phenylobacterium</taxon>
    </lineage>
</organism>
<evidence type="ECO:0000313" key="2">
    <source>
        <dbReference type="EMBL" id="MET3528705.1"/>
    </source>
</evidence>
<sequence length="158" mass="16526">MKKKTAATTALCLTLAMLATPALARPVTITTKMKPYGGEAAYLALYLTDARGAYKGTLWVAGRKAKYWSHLSNWYRATGGAPAGVDAVTGASVGSGRTLTVTVALADALIDAGYQIRVDSAVEDGADRPVDAAVALTTRGKRLPVAGKGFVQSLQYNF</sequence>
<name>A0ABV2ENR1_9CAUL</name>
<feature type="chain" id="PRO_5045217272" description="DUF2271 domain-containing protein" evidence="1">
    <location>
        <begin position="25"/>
        <end position="158"/>
    </location>
</feature>
<gene>
    <name evidence="2" type="ORF">ABID41_003847</name>
</gene>